<dbReference type="InterPro" id="IPR007560">
    <property type="entry name" value="Restrct_endonuc_IV_Mrr"/>
</dbReference>
<dbReference type="GO" id="GO:0009307">
    <property type="term" value="P:DNA restriction-modification system"/>
    <property type="evidence" value="ECO:0007669"/>
    <property type="project" value="InterPro"/>
</dbReference>
<dbReference type="Proteomes" id="UP000005801">
    <property type="component" value="Unassembled WGS sequence"/>
</dbReference>
<dbReference type="InterPro" id="IPR011856">
    <property type="entry name" value="tRNA_endonuc-like_dom_sf"/>
</dbReference>
<keyword evidence="3" id="KW-1185">Reference proteome</keyword>
<dbReference type="InterPro" id="IPR011335">
    <property type="entry name" value="Restrct_endonuc-II-like"/>
</dbReference>
<dbReference type="RefSeq" id="WP_006976575.1">
    <property type="nucleotide sequence ID" value="NZ_ABCS01000140.1"/>
</dbReference>
<dbReference type="Pfam" id="PF04471">
    <property type="entry name" value="Mrr_cat"/>
    <property type="match status" value="1"/>
</dbReference>
<proteinExistence type="predicted"/>
<name>A6GIN9_9BACT</name>
<dbReference type="PANTHER" id="PTHR30015">
    <property type="entry name" value="MRR RESTRICTION SYSTEM PROTEIN"/>
    <property type="match status" value="1"/>
</dbReference>
<comment type="caution">
    <text evidence="2">The sequence shown here is derived from an EMBL/GenBank/DDBJ whole genome shotgun (WGS) entry which is preliminary data.</text>
</comment>
<dbReference type="Gene3D" id="3.40.1350.10">
    <property type="match status" value="1"/>
</dbReference>
<sequence length="320" mass="34514">MSAARDAGARSPSLDQWLTHALGDDGPSEAGQAAAKQSSYCFPSTRLLLEYRRTIAARPEGEVVQLIERLLLPSCALGIDHRRSEGATLAGLDGHPAAQYRRRLAQWRSGASTALPWEGLTWLIDLLPFSPRLAVEIIDAYLLVHGGELPDERAQGLDDARELILARFIEAPAVGEGGLETLRGLRPRELECVVAQLYARMGYGVELTPATRDGGRDLIARRSWLGAAEHLLVEIKQVGQVGVEIPRALLGVVISERANKGVVVTTGSFSAPARAFLAANAMEGIAGVELVELLNAHCGRGWGRRVPAMIDGALARWTRL</sequence>
<evidence type="ECO:0000313" key="2">
    <source>
        <dbReference type="EMBL" id="EDM74261.1"/>
    </source>
</evidence>
<dbReference type="EMBL" id="ABCS01000140">
    <property type="protein sequence ID" value="EDM74261.1"/>
    <property type="molecule type" value="Genomic_DNA"/>
</dbReference>
<gene>
    <name evidence="2" type="ORF">PPSIR1_05851</name>
</gene>
<protein>
    <submittedName>
        <fullName evidence="2">Possible endonuclease</fullName>
    </submittedName>
</protein>
<keyword evidence="2" id="KW-0378">Hydrolase</keyword>
<keyword evidence="2" id="KW-0540">Nuclease</keyword>
<dbReference type="PANTHER" id="PTHR30015:SF7">
    <property type="entry name" value="TYPE IV METHYL-DIRECTED RESTRICTION ENZYME ECOKMRR"/>
    <property type="match status" value="1"/>
</dbReference>
<organism evidence="2 3">
    <name type="scientific">Plesiocystis pacifica SIR-1</name>
    <dbReference type="NCBI Taxonomy" id="391625"/>
    <lineage>
        <taxon>Bacteria</taxon>
        <taxon>Pseudomonadati</taxon>
        <taxon>Myxococcota</taxon>
        <taxon>Polyangia</taxon>
        <taxon>Nannocystales</taxon>
        <taxon>Nannocystaceae</taxon>
        <taxon>Plesiocystis</taxon>
    </lineage>
</organism>
<dbReference type="InterPro" id="IPR052906">
    <property type="entry name" value="Type_IV_Methyl-Rstrct_Enzyme"/>
</dbReference>
<evidence type="ECO:0000313" key="3">
    <source>
        <dbReference type="Proteomes" id="UP000005801"/>
    </source>
</evidence>
<keyword evidence="2" id="KW-0255">Endonuclease</keyword>
<dbReference type="STRING" id="391625.PPSIR1_05851"/>
<accession>A6GIN9</accession>
<dbReference type="GO" id="GO:0003677">
    <property type="term" value="F:DNA binding"/>
    <property type="evidence" value="ECO:0007669"/>
    <property type="project" value="InterPro"/>
</dbReference>
<dbReference type="OrthoDB" id="5782056at2"/>
<dbReference type="AlphaFoldDB" id="A6GIN9"/>
<feature type="domain" description="Restriction endonuclease type IV Mrr" evidence="1">
    <location>
        <begin position="183"/>
        <end position="294"/>
    </location>
</feature>
<dbReference type="SUPFAM" id="SSF52980">
    <property type="entry name" value="Restriction endonuclease-like"/>
    <property type="match status" value="1"/>
</dbReference>
<dbReference type="GO" id="GO:0015666">
    <property type="term" value="F:restriction endodeoxyribonuclease activity"/>
    <property type="evidence" value="ECO:0007669"/>
    <property type="project" value="TreeGrafter"/>
</dbReference>
<evidence type="ECO:0000259" key="1">
    <source>
        <dbReference type="Pfam" id="PF04471"/>
    </source>
</evidence>
<reference evidence="2 3" key="1">
    <citation type="submission" date="2007-06" db="EMBL/GenBank/DDBJ databases">
        <authorList>
            <person name="Shimkets L."/>
            <person name="Ferriera S."/>
            <person name="Johnson J."/>
            <person name="Kravitz S."/>
            <person name="Beeson K."/>
            <person name="Sutton G."/>
            <person name="Rogers Y.-H."/>
            <person name="Friedman R."/>
            <person name="Frazier M."/>
            <person name="Venter J.C."/>
        </authorList>
    </citation>
    <scope>NUCLEOTIDE SEQUENCE [LARGE SCALE GENOMIC DNA]</scope>
    <source>
        <strain evidence="2 3">SIR-1</strain>
    </source>
</reference>
<dbReference type="eggNOG" id="COG1715">
    <property type="taxonomic scope" value="Bacteria"/>
</dbReference>